<comment type="caution">
    <text evidence="1">The sequence shown here is derived from an EMBL/GenBank/DDBJ whole genome shotgun (WGS) entry which is preliminary data.</text>
</comment>
<dbReference type="EMBL" id="QTSX02004632">
    <property type="protein sequence ID" value="KAJ9063819.1"/>
    <property type="molecule type" value="Genomic_DNA"/>
</dbReference>
<keyword evidence="2" id="KW-1185">Reference proteome</keyword>
<protein>
    <submittedName>
        <fullName evidence="1">Uncharacterized protein</fullName>
    </submittedName>
</protein>
<evidence type="ECO:0000313" key="2">
    <source>
        <dbReference type="Proteomes" id="UP001165960"/>
    </source>
</evidence>
<reference evidence="1" key="1">
    <citation type="submission" date="2022-04" db="EMBL/GenBank/DDBJ databases">
        <title>Genome of the entomopathogenic fungus Entomophthora muscae.</title>
        <authorList>
            <person name="Elya C."/>
            <person name="Lovett B.R."/>
            <person name="Lee E."/>
            <person name="Macias A.M."/>
            <person name="Hajek A.E."/>
            <person name="De Bivort B.L."/>
            <person name="Kasson M.T."/>
            <person name="De Fine Licht H.H."/>
            <person name="Stajich J.E."/>
        </authorList>
    </citation>
    <scope>NUCLEOTIDE SEQUENCE</scope>
    <source>
        <strain evidence="1">Berkeley</strain>
    </source>
</reference>
<proteinExistence type="predicted"/>
<organism evidence="1 2">
    <name type="scientific">Entomophthora muscae</name>
    <dbReference type="NCBI Taxonomy" id="34485"/>
    <lineage>
        <taxon>Eukaryota</taxon>
        <taxon>Fungi</taxon>
        <taxon>Fungi incertae sedis</taxon>
        <taxon>Zoopagomycota</taxon>
        <taxon>Entomophthoromycotina</taxon>
        <taxon>Entomophthoromycetes</taxon>
        <taxon>Entomophthorales</taxon>
        <taxon>Entomophthoraceae</taxon>
        <taxon>Entomophthora</taxon>
    </lineage>
</organism>
<sequence>MCINLALNPRTFVTELPFPSLVEFPFSQPKSDSILDHERNILSAHTFSLRLALEVA</sequence>
<name>A0ACC2SN23_9FUNG</name>
<evidence type="ECO:0000313" key="1">
    <source>
        <dbReference type="EMBL" id="KAJ9063819.1"/>
    </source>
</evidence>
<gene>
    <name evidence="1" type="ORF">DSO57_1036889</name>
</gene>
<accession>A0ACC2SN23</accession>
<dbReference type="Proteomes" id="UP001165960">
    <property type="component" value="Unassembled WGS sequence"/>
</dbReference>